<dbReference type="SUPFAM" id="SSF51126">
    <property type="entry name" value="Pectin lyase-like"/>
    <property type="match status" value="1"/>
</dbReference>
<dbReference type="PANTHER" id="PTHR46182:SF2">
    <property type="entry name" value="FI19480P1"/>
    <property type="match status" value="1"/>
</dbReference>
<dbReference type="NCBIfam" id="NF041518">
    <property type="entry name" value="choice_anch_Q"/>
    <property type="match status" value="1"/>
</dbReference>
<dbReference type="InterPro" id="IPR000601">
    <property type="entry name" value="PKD_dom"/>
</dbReference>
<dbReference type="InterPro" id="IPR022409">
    <property type="entry name" value="PKD/Chitinase_dom"/>
</dbReference>
<dbReference type="Gene3D" id="2.60.40.10">
    <property type="entry name" value="Immunoglobulins"/>
    <property type="match status" value="12"/>
</dbReference>
<dbReference type="NCBIfam" id="TIGR04183">
    <property type="entry name" value="Por_Secre_tail"/>
    <property type="match status" value="1"/>
</dbReference>
<reference evidence="3" key="1">
    <citation type="submission" date="2021-03" db="EMBL/GenBank/DDBJ databases">
        <title>Assistant Professor.</title>
        <authorList>
            <person name="Huq M.A."/>
        </authorList>
    </citation>
    <scope>NUCLEOTIDE SEQUENCE [LARGE SCALE GENOMIC DNA]</scope>
    <source>
        <strain evidence="3">MAH-28</strain>
    </source>
</reference>
<dbReference type="SMART" id="SM00089">
    <property type="entry name" value="PKD"/>
    <property type="match status" value="12"/>
</dbReference>
<comment type="caution">
    <text evidence="2">The sequence shown here is derived from an EMBL/GenBank/DDBJ whole genome shotgun (WGS) entry which is preliminary data.</text>
</comment>
<dbReference type="InterPro" id="IPR059226">
    <property type="entry name" value="Choice_anch_Q_dom"/>
</dbReference>
<dbReference type="InterPro" id="IPR011050">
    <property type="entry name" value="Pectin_lyase_fold/virulence"/>
</dbReference>
<gene>
    <name evidence="2" type="ORF">J7I43_18480</name>
</gene>
<dbReference type="Proteomes" id="UP000679126">
    <property type="component" value="Unassembled WGS sequence"/>
</dbReference>
<evidence type="ECO:0000313" key="3">
    <source>
        <dbReference type="Proteomes" id="UP000679126"/>
    </source>
</evidence>
<dbReference type="InterPro" id="IPR029058">
    <property type="entry name" value="AB_hydrolase_fold"/>
</dbReference>
<dbReference type="InterPro" id="IPR026444">
    <property type="entry name" value="Secre_tail"/>
</dbReference>
<dbReference type="EMBL" id="JAGHKP010000003">
    <property type="protein sequence ID" value="MBO9154219.1"/>
    <property type="molecule type" value="Genomic_DNA"/>
</dbReference>
<dbReference type="SMART" id="SM00710">
    <property type="entry name" value="PbH1"/>
    <property type="match status" value="8"/>
</dbReference>
<dbReference type="InterPro" id="IPR029865">
    <property type="entry name" value="KIAA0319-like"/>
</dbReference>
<evidence type="ECO:0000313" key="2">
    <source>
        <dbReference type="EMBL" id="MBO9154219.1"/>
    </source>
</evidence>
<feature type="domain" description="PKD" evidence="1">
    <location>
        <begin position="1798"/>
        <end position="1869"/>
    </location>
</feature>
<dbReference type="Pfam" id="PF22352">
    <property type="entry name" value="K319L-like_PKD"/>
    <property type="match status" value="12"/>
</dbReference>
<proteinExistence type="predicted"/>
<dbReference type="InterPro" id="IPR006626">
    <property type="entry name" value="PbH1"/>
</dbReference>
<dbReference type="PANTHER" id="PTHR46182">
    <property type="entry name" value="FI19480P1"/>
    <property type="match status" value="1"/>
</dbReference>
<name>A0ABS3YHV5_9BACT</name>
<accession>A0ABS3YHV5</accession>
<organism evidence="2 3">
    <name type="scientific">Chitinophaga chungangae</name>
    <dbReference type="NCBI Taxonomy" id="2821488"/>
    <lineage>
        <taxon>Bacteria</taxon>
        <taxon>Pseudomonadati</taxon>
        <taxon>Bacteroidota</taxon>
        <taxon>Chitinophagia</taxon>
        <taxon>Chitinophagales</taxon>
        <taxon>Chitinophagaceae</taxon>
        <taxon>Chitinophaga</taxon>
    </lineage>
</organism>
<evidence type="ECO:0000259" key="1">
    <source>
        <dbReference type="PROSITE" id="PS50093"/>
    </source>
</evidence>
<dbReference type="InterPro" id="IPR013783">
    <property type="entry name" value="Ig-like_fold"/>
</dbReference>
<dbReference type="InterPro" id="IPR003599">
    <property type="entry name" value="Ig_sub"/>
</dbReference>
<dbReference type="InterPro" id="IPR003961">
    <property type="entry name" value="FN3_dom"/>
</dbReference>
<dbReference type="SUPFAM" id="SSF53474">
    <property type="entry name" value="alpha/beta-Hydrolases"/>
    <property type="match status" value="1"/>
</dbReference>
<dbReference type="SMART" id="SM00409">
    <property type="entry name" value="IG"/>
    <property type="match status" value="9"/>
</dbReference>
<sequence>MKNTVIAVISILFPYATVSAQGSQEKITVNIAPGNTTGAWLHLPGDYGQTTTKYPLLIFLHGVGEGGTDVNKVLTHGVPKEIAAGANMEFTVGGKLFKFIVVSPQIPNGWASAGMVQSVLDDIKQRYRVDASRIYLTGLSAGGYGVLNYVASGKSYSDNLAAIVPVSTAAIDADKVAGLCNVAASNVPVWMLCGSSDGFLSNQEKYVAQINSCNPAVKPKGTTFAGGHDGAFWSKAYNTAHTYQPQNIYEWMLQYQRGNVDPDPEPTPQPPVVTFVSSSITIRLPTTTAVGDGSGSTVPGSTISKYAWAQVSGPTTATIQSPTAAKTNFSNLAEGTYKFSLTVTAANGLSTKGEVTVTVQPATAQPPVVAFAASSISIKLPTNTAAGDGSASTAPGSTINKYAWAQVSGPSGAAIESPAAAKTNFKNLAEGTYKFSLTVTDANGLSTKGEITVTVQAAAPAPGSGGSVACASCKLLIEPGADGGAYISGDGRGIGPGDTVCIKAGNYSYIQFFNFTGSADKPIVFINCGGQVKAGNGGNYGIIFNNVKYFKLTGSGSGDKYGFRVDGVTKKINTGVAMGKGCTDYEAERIEITGSEAGLMAKVNPDCDPANQYPNFAIRNVKLHDLYIHDVIGEGMYIGNTAPNGTPTDCNGTTVDLLPPRIYNLKIYNVITENTGWDGIQVASAPENVEIYNNSVYNYGTVNKGSQQAGIILGGESNGRVYNNKVIKGTGNAIEVFGVGLCYVYNNIVSEGGFDGTAEGQDAVFVDDRPTKYNNKPLQVYIFNNTVVNSARDAIRILNSKGTIGSGNLLYNNLVINAGSVAKYGDRGYINIEAGIDYTSEDNITGANINGFGFVNPGAKDFHIGAGSPAIDKGRDLSAYFTTDYDSDPRPMGAAFDVGADEYTAGAPVNKPPVARAGNDITITLPASTATLDGTGSDDPDGSISSYLWEQVSGPKTATIGNGSTNKAAITNMTVAGSYVFKLTVKDDKGVSASDQVTVTVNAAAAPPTANAGQDVTITLPASTTTLTGKGTPASGSTISTYAWTQTAGPVTGTIAAAGSASTSISGLTQAGTYTFRLTVKDDKGLTDTDDVTVTVNAAASQPPVADAGNNITVTLPATQATLSGKGTPASGSTISSYAWTQTAGPVTGTIAAAGSASTSISGLTQAGMYTFRLTVKDDKGLTDTDDVTVTVNAAASQPPAADAGANISITLPATQATLSGKGTPASGSTISSYAWTQTSGPVTGTITAPNSANTSISGLTEAGTYIFRLTVKDDKGLTDTDDMVVTVNSAASQPPVADAGNNITVTLPATQATLSGKGTPASGSTISTYAWTQTAGPVTGTIAAAGSASTSISGLTQAGTYTFRLTVKDDKGLTDTDDVTVTVNAAASQPPVADAGNNITVTLPATQATLSGKGTPASGSTISTYAWTQTSGPVTGTIAAPNSANTSISGLTQAGTYIFRLTVKDDKGLTDTDDMVVTVNAAASQPPVADAGNNIAITLPATQATLSGKGTPASGSTISSYAWTQTSGPVNGTIASPGSANTSISGLMQAGTYTFRLTVKDNKGLTDADDVTVTVNAAPSQPPAANAGGNITITQPASQATLTGSGTAASGSTIESYAWTQTSGPATANILSAGSASSGISQLTEAGQYTFRLTVTDDKGLKGTDDVTVTVQPAANQAPVADAGSDREIVLPVSTSSLDGSGSRDADGTIASYRWVQISGPVTATIVNNAGVTTNLQGLTARGTYVFELTVTDNDGATATDRVTVVVNPALPVYVTAHAGSDKVLVLPDSRVTLNGSTSTGTNTTITSYSWIIAEGNADGYLISGGNTATPVIDFTRRGRYVFRLTVKDAAGHESSDDVVVEVTDNDNDNHSEVTLNIYPNPVSTQLRVEINLPSPTFVTIQIFSIGGRKEMEISLGNIQNVQRFIDVSGLADGLYVLYVTDNKHFKEMKKFVKAN</sequence>
<dbReference type="RefSeq" id="WP_209147338.1">
    <property type="nucleotide sequence ID" value="NZ_JAGHKP010000003.1"/>
</dbReference>
<dbReference type="CDD" id="cd00146">
    <property type="entry name" value="PKD"/>
    <property type="match status" value="2"/>
</dbReference>
<dbReference type="Gene3D" id="3.40.50.1820">
    <property type="entry name" value="alpha/beta hydrolase"/>
    <property type="match status" value="1"/>
</dbReference>
<dbReference type="Pfam" id="PF18962">
    <property type="entry name" value="Por_Secre_tail"/>
    <property type="match status" value="1"/>
</dbReference>
<dbReference type="SMART" id="SM00060">
    <property type="entry name" value="FN3"/>
    <property type="match status" value="9"/>
</dbReference>
<protein>
    <submittedName>
        <fullName evidence="2">T9SS type A sorting domain-containing protein</fullName>
    </submittedName>
</protein>
<dbReference type="SUPFAM" id="SSF49299">
    <property type="entry name" value="PKD domain"/>
    <property type="match status" value="12"/>
</dbReference>
<dbReference type="InterPro" id="IPR035986">
    <property type="entry name" value="PKD_dom_sf"/>
</dbReference>
<dbReference type="Gene3D" id="2.160.20.10">
    <property type="entry name" value="Single-stranded right-handed beta-helix, Pectin lyase-like"/>
    <property type="match status" value="1"/>
</dbReference>
<dbReference type="InterPro" id="IPR012334">
    <property type="entry name" value="Pectin_lyas_fold"/>
</dbReference>
<keyword evidence="3" id="KW-1185">Reference proteome</keyword>
<dbReference type="PROSITE" id="PS50093">
    <property type="entry name" value="PKD"/>
    <property type="match status" value="1"/>
</dbReference>